<dbReference type="PANTHER" id="PTHR42776:SF27">
    <property type="entry name" value="DIPEPTIDYL PEPTIDASE FAMILY MEMBER 6"/>
    <property type="match status" value="1"/>
</dbReference>
<feature type="domain" description="Dipeptidylpeptidase IV N-terminal" evidence="3">
    <location>
        <begin position="23"/>
        <end position="123"/>
    </location>
</feature>
<dbReference type="AlphaFoldDB" id="A0A8J3Z839"/>
<name>A0A8J3Z839_9ACTN</name>
<evidence type="ECO:0000259" key="3">
    <source>
        <dbReference type="Pfam" id="PF00930"/>
    </source>
</evidence>
<accession>A0A8J3Z839</accession>
<dbReference type="Gene3D" id="3.40.50.1820">
    <property type="entry name" value="alpha/beta hydrolase"/>
    <property type="match status" value="1"/>
</dbReference>
<keyword evidence="5" id="KW-1185">Reference proteome</keyword>
<dbReference type="PANTHER" id="PTHR42776">
    <property type="entry name" value="SERINE PEPTIDASE S9 FAMILY MEMBER"/>
    <property type="match status" value="1"/>
</dbReference>
<dbReference type="Gene3D" id="2.120.10.30">
    <property type="entry name" value="TolB, C-terminal domain"/>
    <property type="match status" value="2"/>
</dbReference>
<dbReference type="InterPro" id="IPR002469">
    <property type="entry name" value="Peptidase_S9B_N"/>
</dbReference>
<evidence type="ECO:0000313" key="5">
    <source>
        <dbReference type="Proteomes" id="UP000612585"/>
    </source>
</evidence>
<proteinExistence type="predicted"/>
<dbReference type="InterPro" id="IPR001375">
    <property type="entry name" value="Peptidase_S9_cat"/>
</dbReference>
<reference evidence="4" key="1">
    <citation type="submission" date="2021-01" db="EMBL/GenBank/DDBJ databases">
        <title>Whole genome shotgun sequence of Virgisporangium aurantiacum NBRC 16421.</title>
        <authorList>
            <person name="Komaki H."/>
            <person name="Tamura T."/>
        </authorList>
    </citation>
    <scope>NUCLEOTIDE SEQUENCE</scope>
    <source>
        <strain evidence="4">NBRC 16421</strain>
    </source>
</reference>
<dbReference type="Pfam" id="PF00930">
    <property type="entry name" value="DPPIV_N"/>
    <property type="match status" value="1"/>
</dbReference>
<protein>
    <submittedName>
        <fullName evidence="4">Peptidase S9</fullName>
    </submittedName>
</protein>
<dbReference type="Proteomes" id="UP000612585">
    <property type="component" value="Unassembled WGS sequence"/>
</dbReference>
<evidence type="ECO:0000313" key="4">
    <source>
        <dbReference type="EMBL" id="GIJ56961.1"/>
    </source>
</evidence>
<dbReference type="InterPro" id="IPR011042">
    <property type="entry name" value="6-blade_b-propeller_TolB-like"/>
</dbReference>
<dbReference type="GO" id="GO:0004252">
    <property type="term" value="F:serine-type endopeptidase activity"/>
    <property type="evidence" value="ECO:0007669"/>
    <property type="project" value="TreeGrafter"/>
</dbReference>
<evidence type="ECO:0000256" key="1">
    <source>
        <dbReference type="ARBA" id="ARBA00022801"/>
    </source>
</evidence>
<dbReference type="SUPFAM" id="SSF82171">
    <property type="entry name" value="DPP6 N-terminal domain-like"/>
    <property type="match status" value="1"/>
</dbReference>
<organism evidence="4 5">
    <name type="scientific">Virgisporangium aurantiacum</name>
    <dbReference type="NCBI Taxonomy" id="175570"/>
    <lineage>
        <taxon>Bacteria</taxon>
        <taxon>Bacillati</taxon>
        <taxon>Actinomycetota</taxon>
        <taxon>Actinomycetes</taxon>
        <taxon>Micromonosporales</taxon>
        <taxon>Micromonosporaceae</taxon>
        <taxon>Virgisporangium</taxon>
    </lineage>
</organism>
<comment type="caution">
    <text evidence="4">The sequence shown here is derived from an EMBL/GenBank/DDBJ whole genome shotgun (WGS) entry which is preliminary data.</text>
</comment>
<dbReference type="SUPFAM" id="SSF53474">
    <property type="entry name" value="alpha/beta-Hydrolases"/>
    <property type="match status" value="1"/>
</dbReference>
<dbReference type="Pfam" id="PF00326">
    <property type="entry name" value="Peptidase_S9"/>
    <property type="match status" value="1"/>
</dbReference>
<feature type="domain" description="Peptidase S9 prolyl oligopeptidase catalytic" evidence="2">
    <location>
        <begin position="399"/>
        <end position="602"/>
    </location>
</feature>
<dbReference type="EMBL" id="BOPG01000027">
    <property type="protein sequence ID" value="GIJ56961.1"/>
    <property type="molecule type" value="Genomic_DNA"/>
</dbReference>
<dbReference type="GO" id="GO:0006508">
    <property type="term" value="P:proteolysis"/>
    <property type="evidence" value="ECO:0007669"/>
    <property type="project" value="InterPro"/>
</dbReference>
<sequence>MRSMAEYRDFEPTVRFRPALALSPDGTRLAYIDDAQGQFHVAVQSLDGGPPRHLTRDLGESAWHVAWHPDGRSLFYNADTDGNEHHQLYLVDADTGDTTALTHSPDVTFRPAFGAPFSPDGRLLAYAGADRTPTDQDVLVRDLPTGEVRRVYAGGGRVYAGHWSPDGTRLTVIDLRGATTDQVISVLSLNDGHLTRLTPAGDTAAYLPGPWLPDGSGVLVLTSAGSDATGLAVLDATTGALTWLDTPPWDVEDVALSGDGHILAWLVNADGASHLRLRDLTTGSDLPTPTLPDGAAQKLTLSTDGSTIIMLMATPTRPTNVLVVDRHTGTTRWLTDARPAADPATFVEPEAIYIPAPDGHTVPAFLYRPRTTEPVGVVVAVHGGPPVQERPDYSNDGLFQFLVSHGVAVLAPNIRGSLGYGLAWQTAVHRDWGGVDLDDLDAVVDHLKQQPWVDPDRIGLVGRSYGGFVVLSAVSRLPEHRWAAAVAWCGPANLLTFSRAQPPSWRTQVAILVGDPDTDAEFLLARSPTTHADRITAPLFIIQGANDMRVPREESDQIVQRLRDRGVEVRYDIYPDEGHVFGKRTNQTRARSDAAEFLIAHLTRPVS</sequence>
<keyword evidence="1" id="KW-0378">Hydrolase</keyword>
<evidence type="ECO:0000259" key="2">
    <source>
        <dbReference type="Pfam" id="PF00326"/>
    </source>
</evidence>
<dbReference type="InterPro" id="IPR029058">
    <property type="entry name" value="AB_hydrolase_fold"/>
</dbReference>
<gene>
    <name evidence="4" type="ORF">Vau01_044770</name>
</gene>